<proteinExistence type="predicted"/>
<dbReference type="EMBL" id="JASBNA010000023">
    <property type="protein sequence ID" value="KAK7684731.1"/>
    <property type="molecule type" value="Genomic_DNA"/>
</dbReference>
<evidence type="ECO:0000256" key="1">
    <source>
        <dbReference type="SAM" id="MobiDB-lite"/>
    </source>
</evidence>
<reference evidence="2 3" key="1">
    <citation type="submission" date="2022-09" db="EMBL/GenBank/DDBJ databases">
        <authorList>
            <person name="Palmer J.M."/>
        </authorList>
    </citation>
    <scope>NUCLEOTIDE SEQUENCE [LARGE SCALE GENOMIC DNA]</scope>
    <source>
        <strain evidence="2 3">DSM 7382</strain>
    </source>
</reference>
<dbReference type="Proteomes" id="UP001385951">
    <property type="component" value="Unassembled WGS sequence"/>
</dbReference>
<evidence type="ECO:0000313" key="3">
    <source>
        <dbReference type="Proteomes" id="UP001385951"/>
    </source>
</evidence>
<dbReference type="AlphaFoldDB" id="A0AAW0FV31"/>
<organism evidence="2 3">
    <name type="scientific">Cerrena zonata</name>
    <dbReference type="NCBI Taxonomy" id="2478898"/>
    <lineage>
        <taxon>Eukaryota</taxon>
        <taxon>Fungi</taxon>
        <taxon>Dikarya</taxon>
        <taxon>Basidiomycota</taxon>
        <taxon>Agaricomycotina</taxon>
        <taxon>Agaricomycetes</taxon>
        <taxon>Polyporales</taxon>
        <taxon>Cerrenaceae</taxon>
        <taxon>Cerrena</taxon>
    </lineage>
</organism>
<protein>
    <submittedName>
        <fullName evidence="2">Uncharacterized protein</fullName>
    </submittedName>
</protein>
<name>A0AAW0FV31_9APHY</name>
<accession>A0AAW0FV31</accession>
<keyword evidence="3" id="KW-1185">Reference proteome</keyword>
<gene>
    <name evidence="2" type="ORF">QCA50_011972</name>
</gene>
<evidence type="ECO:0000313" key="2">
    <source>
        <dbReference type="EMBL" id="KAK7684731.1"/>
    </source>
</evidence>
<feature type="region of interest" description="Disordered" evidence="1">
    <location>
        <begin position="1"/>
        <end position="42"/>
    </location>
</feature>
<comment type="caution">
    <text evidence="2">The sequence shown here is derived from an EMBL/GenBank/DDBJ whole genome shotgun (WGS) entry which is preliminary data.</text>
</comment>
<sequence length="104" mass="11568">MKLSTFLHDNFVPHIPKPQSQDEKNLSLAPSEIPQAKEQASSLVQPIVVDDISKEKSNKYPDFDTKSVNSLPTSSINGDNQLHRALKGRHLQLLGIGATIEHMR</sequence>